<evidence type="ECO:0000256" key="1">
    <source>
        <dbReference type="SAM" id="MobiDB-lite"/>
    </source>
</evidence>
<evidence type="ECO:0000313" key="3">
    <source>
        <dbReference type="EMBL" id="BAY69117.1"/>
    </source>
</evidence>
<feature type="region of interest" description="Disordered" evidence="1">
    <location>
        <begin position="132"/>
        <end position="164"/>
    </location>
</feature>
<sequence length="426" mass="50694">MPRRTHGDQVKERVKRLLEALLCVVDGEFEDGISGIKHNDWKEESSTNPKLIVETTLRHLEYLTDKDKYPGKLTNPQIREALHLLDKKRNDSLLKILEDHRTTKRGSANWHFTLKLWSKDKKINLEKFEQEWESKRPEKSKKPEDFKPVSNPDPSSHINNSTELEKKEKARKFLRSFDCAIQESYLKPKIVKDKCGFFPTQVDKSVELWFRWRLTKCMGDFDKIKKIQIDIDYSIVKNFKFFWQKIGEYVDKKGDFDSDAAINELINELIQLCEKQPVMIVIKNAKQLSRNRQKEMFEFCEILLKSFKGNIDKHRSYLVIFLIERKNTDQDTSQEYSTQIDIDNDFLQQEMIEIEFIKFLQQDIENWLDENQSNLKEENFDADIKPEMINYLLKQESDILLDEICKNVFKLNNGIADVEDYWRKFA</sequence>
<dbReference type="AlphaFoldDB" id="A0A1Z4KJI8"/>
<gene>
    <name evidence="3" type="ORF">NIES23_19080</name>
</gene>
<organism evidence="3 4">
    <name type="scientific">Trichormus variabilis NIES-23</name>
    <dbReference type="NCBI Taxonomy" id="1973479"/>
    <lineage>
        <taxon>Bacteria</taxon>
        <taxon>Bacillati</taxon>
        <taxon>Cyanobacteriota</taxon>
        <taxon>Cyanophyceae</taxon>
        <taxon>Nostocales</taxon>
        <taxon>Nostocaceae</taxon>
        <taxon>Trichormus</taxon>
    </lineage>
</organism>
<evidence type="ECO:0000259" key="2">
    <source>
        <dbReference type="Pfam" id="PF19959"/>
    </source>
</evidence>
<dbReference type="InterPro" id="IPR045434">
    <property type="entry name" value="EAD4"/>
</dbReference>
<proteinExistence type="predicted"/>
<accession>A0A1Z4KJI8</accession>
<reference evidence="3 4" key="1">
    <citation type="submission" date="2017-06" db="EMBL/GenBank/DDBJ databases">
        <title>Genome sequencing of cyanobaciteial culture collection at National Institute for Environmental Studies (NIES).</title>
        <authorList>
            <person name="Hirose Y."/>
            <person name="Shimura Y."/>
            <person name="Fujisawa T."/>
            <person name="Nakamura Y."/>
            <person name="Kawachi M."/>
        </authorList>
    </citation>
    <scope>NUCLEOTIDE SEQUENCE [LARGE SCALE GENOMIC DNA]</scope>
    <source>
        <strain evidence="3 4">NIES-23</strain>
    </source>
</reference>
<feature type="compositionally biased region" description="Basic and acidic residues" evidence="1">
    <location>
        <begin position="132"/>
        <end position="147"/>
    </location>
</feature>
<name>A0A1Z4KJI8_ANAVA</name>
<protein>
    <recommendedName>
        <fullName evidence="2">Effector-associated domain-containing protein</fullName>
    </recommendedName>
</protein>
<feature type="domain" description="Effector-associated" evidence="2">
    <location>
        <begin position="7"/>
        <end position="133"/>
    </location>
</feature>
<dbReference type="EMBL" id="AP018216">
    <property type="protein sequence ID" value="BAY69117.1"/>
    <property type="molecule type" value="Genomic_DNA"/>
</dbReference>
<evidence type="ECO:0000313" key="4">
    <source>
        <dbReference type="Proteomes" id="UP000217507"/>
    </source>
</evidence>
<dbReference type="Proteomes" id="UP000217507">
    <property type="component" value="Chromosome"/>
</dbReference>
<dbReference type="Pfam" id="PF19959">
    <property type="entry name" value="EAD4"/>
    <property type="match status" value="1"/>
</dbReference>
<feature type="compositionally biased region" description="Polar residues" evidence="1">
    <location>
        <begin position="152"/>
        <end position="162"/>
    </location>
</feature>